<organism evidence="3 4">
    <name type="scientific">Asterophora parasitica</name>
    <dbReference type="NCBI Taxonomy" id="117018"/>
    <lineage>
        <taxon>Eukaryota</taxon>
        <taxon>Fungi</taxon>
        <taxon>Dikarya</taxon>
        <taxon>Basidiomycota</taxon>
        <taxon>Agaricomycotina</taxon>
        <taxon>Agaricomycetes</taxon>
        <taxon>Agaricomycetidae</taxon>
        <taxon>Agaricales</taxon>
        <taxon>Tricholomatineae</taxon>
        <taxon>Lyophyllaceae</taxon>
        <taxon>Asterophora</taxon>
    </lineage>
</organism>
<comment type="caution">
    <text evidence="3">The sequence shown here is derived from an EMBL/GenBank/DDBJ whole genome shotgun (WGS) entry which is preliminary data.</text>
</comment>
<dbReference type="Pfam" id="PF03171">
    <property type="entry name" value="2OG-FeII_Oxy"/>
    <property type="match status" value="1"/>
</dbReference>
<dbReference type="InterPro" id="IPR026992">
    <property type="entry name" value="DIOX_N"/>
</dbReference>
<evidence type="ECO:0000313" key="3">
    <source>
        <dbReference type="EMBL" id="KAG5640445.1"/>
    </source>
</evidence>
<proteinExistence type="predicted"/>
<reference evidence="3" key="2">
    <citation type="submission" date="2021-10" db="EMBL/GenBank/DDBJ databases">
        <title>Phylogenomics reveals ancestral predisposition of the termite-cultivated fungus Termitomyces towards a domesticated lifestyle.</title>
        <authorList>
            <person name="Auxier B."/>
            <person name="Grum-Grzhimaylo A."/>
            <person name="Cardenas M.E."/>
            <person name="Lodge J.D."/>
            <person name="Laessoe T."/>
            <person name="Pedersen O."/>
            <person name="Smith M.E."/>
            <person name="Kuyper T.W."/>
            <person name="Franco-Molano E.A."/>
            <person name="Baroni T.J."/>
            <person name="Aanen D.K."/>
        </authorList>
    </citation>
    <scope>NUCLEOTIDE SEQUENCE</scope>
    <source>
        <strain evidence="3">AP01</strain>
        <tissue evidence="3">Mycelium</tissue>
    </source>
</reference>
<feature type="domain" description="Isopenicillin N synthase-like Fe(2+) 2OG dioxygenase" evidence="1">
    <location>
        <begin position="170"/>
        <end position="270"/>
    </location>
</feature>
<dbReference type="PANTHER" id="PTHR47990">
    <property type="entry name" value="2-OXOGLUTARATE (2OG) AND FE(II)-DEPENDENT OXYGENASE SUPERFAMILY PROTEIN-RELATED"/>
    <property type="match status" value="1"/>
</dbReference>
<evidence type="ECO:0000313" key="4">
    <source>
        <dbReference type="Proteomes" id="UP000775547"/>
    </source>
</evidence>
<gene>
    <name evidence="3" type="ORF">DXG03_008631</name>
</gene>
<dbReference type="EMBL" id="JABCKV010000725">
    <property type="protein sequence ID" value="KAG5640445.1"/>
    <property type="molecule type" value="Genomic_DNA"/>
</dbReference>
<reference evidence="3" key="1">
    <citation type="submission" date="2020-07" db="EMBL/GenBank/DDBJ databases">
        <authorList>
            <person name="Nieuwenhuis M."/>
            <person name="Van De Peppel L.J.J."/>
        </authorList>
    </citation>
    <scope>NUCLEOTIDE SEQUENCE</scope>
    <source>
        <strain evidence="3">AP01</strain>
        <tissue evidence="3">Mycelium</tissue>
    </source>
</reference>
<dbReference type="InterPro" id="IPR044861">
    <property type="entry name" value="IPNS-like_FE2OG_OXY"/>
</dbReference>
<dbReference type="InterPro" id="IPR027443">
    <property type="entry name" value="IPNS-like_sf"/>
</dbReference>
<evidence type="ECO:0000259" key="2">
    <source>
        <dbReference type="Pfam" id="PF14226"/>
    </source>
</evidence>
<dbReference type="Pfam" id="PF14226">
    <property type="entry name" value="DIOX_N"/>
    <property type="match status" value="1"/>
</dbReference>
<sequence>DYADLPIIDLAVAASPEGRAALAIQVRDAMTKNGFFYVVNHNYTTAQSERIFDIANVPFEYVALEEKQAYAGTMKDTGSYQGYKLRQYWHIEGGVYDQLEHYNVHRDITRRKHPQALRPFLPEIAEFARHNHFNVLHPILKLLALGLELPENALVDCHGYSGVSETYVRFMKYYPRSEQEEAKTKNVWLKGHTDFGTITILYSQPVAALQILTPEGSWKWVKHIENALVINAGDALEFLSGGFYRATIHRVIQPPEDQQNTTRLGVFYFCLADDDTKLVPFADSPVLKRVGISKRFGDDDAPTMEAWRKGRTAAYGRSELKPSTEKSVEEEVIGGVVVKHYS</sequence>
<keyword evidence="4" id="KW-1185">Reference proteome</keyword>
<protein>
    <recommendedName>
        <fullName evidence="5">Clavaminate synthase-like protein</fullName>
    </recommendedName>
</protein>
<dbReference type="OrthoDB" id="406156at2759"/>
<evidence type="ECO:0008006" key="5">
    <source>
        <dbReference type="Google" id="ProtNLM"/>
    </source>
</evidence>
<dbReference type="AlphaFoldDB" id="A0A9P7G077"/>
<accession>A0A9P7G077</accession>
<feature type="domain" description="Non-haem dioxygenase N-terminal" evidence="2">
    <location>
        <begin position="5"/>
        <end position="112"/>
    </location>
</feature>
<dbReference type="PRINTS" id="PR00682">
    <property type="entry name" value="IPNSYNTHASE"/>
</dbReference>
<evidence type="ECO:0000259" key="1">
    <source>
        <dbReference type="Pfam" id="PF03171"/>
    </source>
</evidence>
<dbReference type="Gene3D" id="2.60.120.330">
    <property type="entry name" value="B-lactam Antibiotic, Isopenicillin N Synthase, Chain"/>
    <property type="match status" value="1"/>
</dbReference>
<name>A0A9P7G077_9AGAR</name>
<dbReference type="InterPro" id="IPR050231">
    <property type="entry name" value="Iron_ascorbate_oxido_reductase"/>
</dbReference>
<dbReference type="SUPFAM" id="SSF51197">
    <property type="entry name" value="Clavaminate synthase-like"/>
    <property type="match status" value="1"/>
</dbReference>
<dbReference type="Proteomes" id="UP000775547">
    <property type="component" value="Unassembled WGS sequence"/>
</dbReference>
<feature type="non-terminal residue" evidence="3">
    <location>
        <position position="342"/>
    </location>
</feature>